<reference evidence="1" key="1">
    <citation type="submission" date="2020-04" db="EMBL/GenBank/DDBJ databases">
        <authorList>
            <person name="Chiriac C."/>
            <person name="Salcher M."/>
            <person name="Ghai R."/>
            <person name="Kavagutti S V."/>
        </authorList>
    </citation>
    <scope>NUCLEOTIDE SEQUENCE</scope>
</reference>
<dbReference type="EMBL" id="LR796674">
    <property type="protein sequence ID" value="CAB4159093.1"/>
    <property type="molecule type" value="Genomic_DNA"/>
</dbReference>
<accession>A0A6J5NJR4</accession>
<evidence type="ECO:0000313" key="1">
    <source>
        <dbReference type="EMBL" id="CAB4159093.1"/>
    </source>
</evidence>
<sequence length="106" mass="12031">MPRFLNTRGNTTLAIGICGRCSIKMPLGDLLPDPNYPGLLVCERDRDQYDPYRLPARQPDNILLPFLRPDVPLATNPAGVIAQNSEQFLITEDSDDYLIFFEDDEF</sequence>
<organism evidence="1">
    <name type="scientific">uncultured Caudovirales phage</name>
    <dbReference type="NCBI Taxonomy" id="2100421"/>
    <lineage>
        <taxon>Viruses</taxon>
        <taxon>Duplodnaviria</taxon>
        <taxon>Heunggongvirae</taxon>
        <taxon>Uroviricota</taxon>
        <taxon>Caudoviricetes</taxon>
        <taxon>Peduoviridae</taxon>
        <taxon>Maltschvirus</taxon>
        <taxon>Maltschvirus maltsch</taxon>
    </lineage>
</organism>
<gene>
    <name evidence="1" type="ORF">UFOVP714_59</name>
</gene>
<proteinExistence type="predicted"/>
<name>A0A6J5NJR4_9CAUD</name>
<protein>
    <submittedName>
        <fullName evidence="1">Uncharacterized protein</fullName>
    </submittedName>
</protein>